<dbReference type="SUPFAM" id="SSF47413">
    <property type="entry name" value="lambda repressor-like DNA-binding domains"/>
    <property type="match status" value="1"/>
</dbReference>
<dbReference type="PROSITE" id="PS50943">
    <property type="entry name" value="HTH_CROC1"/>
    <property type="match status" value="1"/>
</dbReference>
<dbReference type="InterPro" id="IPR010982">
    <property type="entry name" value="Lambda_DNA-bd_dom_sf"/>
</dbReference>
<dbReference type="OrthoDB" id="4427456at2"/>
<dbReference type="Pfam" id="PF01381">
    <property type="entry name" value="HTH_3"/>
    <property type="match status" value="1"/>
</dbReference>
<keyword evidence="5" id="KW-1185">Reference proteome</keyword>
<keyword evidence="2" id="KW-1133">Transmembrane helix</keyword>
<dbReference type="PANTHER" id="PTHR46558">
    <property type="entry name" value="TRACRIPTIONAL REGULATORY PROTEIN-RELATED-RELATED"/>
    <property type="match status" value="1"/>
</dbReference>
<dbReference type="Gene3D" id="1.10.260.40">
    <property type="entry name" value="lambda repressor-like DNA-binding domains"/>
    <property type="match status" value="1"/>
</dbReference>
<dbReference type="EMBL" id="FWFD01000017">
    <property type="protein sequence ID" value="SLM86966.1"/>
    <property type="molecule type" value="Genomic_DNA"/>
</dbReference>
<accession>A0A1X6WTM2</accession>
<sequence>MKIGEKIKSLRQSNNLTQKELAEKLNVSSQAISNWEREKGYPDIANIIQLSDLFSISLDTLIKEDLDFKEILLEDKADRHVDIFMSILVFLIALFILLFSIYKMITTHFTGSYVFGLAVGTLGVLDFGKRIYMRLFSK</sequence>
<evidence type="ECO:0000313" key="4">
    <source>
        <dbReference type="EMBL" id="SLM86966.1"/>
    </source>
</evidence>
<protein>
    <submittedName>
        <fullName evidence="4">Transcriptional regulator, XRE family</fullName>
    </submittedName>
</protein>
<dbReference type="RefSeq" id="WP_086952596.1">
    <property type="nucleotide sequence ID" value="NZ_FWFD01000017.1"/>
</dbReference>
<keyword evidence="1" id="KW-0238">DNA-binding</keyword>
<name>A0A1X6WTM2_9ENTE</name>
<evidence type="ECO:0000256" key="2">
    <source>
        <dbReference type="SAM" id="Phobius"/>
    </source>
</evidence>
<evidence type="ECO:0000256" key="1">
    <source>
        <dbReference type="ARBA" id="ARBA00023125"/>
    </source>
</evidence>
<keyword evidence="2" id="KW-0812">Transmembrane</keyword>
<dbReference type="SMART" id="SM00530">
    <property type="entry name" value="HTH_XRE"/>
    <property type="match status" value="1"/>
</dbReference>
<dbReference type="AlphaFoldDB" id="A0A1X6WTM2"/>
<dbReference type="GO" id="GO:0003677">
    <property type="term" value="F:DNA binding"/>
    <property type="evidence" value="ECO:0007669"/>
    <property type="project" value="UniProtKB-KW"/>
</dbReference>
<dbReference type="InterPro" id="IPR001387">
    <property type="entry name" value="Cro/C1-type_HTH"/>
</dbReference>
<dbReference type="Proteomes" id="UP000195918">
    <property type="component" value="Unassembled WGS sequence"/>
</dbReference>
<feature type="domain" description="HTH cro/C1-type" evidence="3">
    <location>
        <begin position="7"/>
        <end position="61"/>
    </location>
</feature>
<proteinExistence type="predicted"/>
<feature type="transmembrane region" description="Helical" evidence="2">
    <location>
        <begin position="108"/>
        <end position="128"/>
    </location>
</feature>
<keyword evidence="2" id="KW-0472">Membrane</keyword>
<evidence type="ECO:0000313" key="5">
    <source>
        <dbReference type="Proteomes" id="UP000195918"/>
    </source>
</evidence>
<gene>
    <name evidence="4" type="ORF">FM121_12790</name>
</gene>
<organism evidence="4 5">
    <name type="scientific">Vagococcus fluvialis bH819</name>
    <dbReference type="NCBI Taxonomy" id="1255619"/>
    <lineage>
        <taxon>Bacteria</taxon>
        <taxon>Bacillati</taxon>
        <taxon>Bacillota</taxon>
        <taxon>Bacilli</taxon>
        <taxon>Lactobacillales</taxon>
        <taxon>Enterococcaceae</taxon>
        <taxon>Vagococcus</taxon>
    </lineage>
</organism>
<dbReference type="PANTHER" id="PTHR46558:SF4">
    <property type="entry name" value="DNA-BIDING PHAGE PROTEIN"/>
    <property type="match status" value="1"/>
</dbReference>
<feature type="transmembrane region" description="Helical" evidence="2">
    <location>
        <begin position="83"/>
        <end position="102"/>
    </location>
</feature>
<reference evidence="5" key="1">
    <citation type="submission" date="2017-02" db="EMBL/GenBank/DDBJ databases">
        <authorList>
            <person name="Dridi B."/>
        </authorList>
    </citation>
    <scope>NUCLEOTIDE SEQUENCE [LARGE SCALE GENOMIC DNA]</scope>
    <source>
        <strain evidence="5">bH819</strain>
    </source>
</reference>
<evidence type="ECO:0000259" key="3">
    <source>
        <dbReference type="PROSITE" id="PS50943"/>
    </source>
</evidence>
<dbReference type="CDD" id="cd00093">
    <property type="entry name" value="HTH_XRE"/>
    <property type="match status" value="1"/>
</dbReference>